<dbReference type="Proteomes" id="UP001501920">
    <property type="component" value="Chromosome 5"/>
</dbReference>
<name>A0AAR2JMA6_PYGNA</name>
<feature type="region of interest" description="Disordered" evidence="2">
    <location>
        <begin position="62"/>
        <end position="81"/>
    </location>
</feature>
<keyword evidence="5" id="KW-1185">Reference proteome</keyword>
<evidence type="ECO:0000256" key="1">
    <source>
        <dbReference type="ARBA" id="ARBA00023054"/>
    </source>
</evidence>
<dbReference type="Ensembl" id="ENSPNAT00000061824.1">
    <property type="protein sequence ID" value="ENSPNAP00000053150.1"/>
    <property type="gene ID" value="ENSPNAG00000034410.1"/>
</dbReference>
<organism evidence="4 5">
    <name type="scientific">Pygocentrus nattereri</name>
    <name type="common">Red-bellied piranha</name>
    <dbReference type="NCBI Taxonomy" id="42514"/>
    <lineage>
        <taxon>Eukaryota</taxon>
        <taxon>Metazoa</taxon>
        <taxon>Chordata</taxon>
        <taxon>Craniata</taxon>
        <taxon>Vertebrata</taxon>
        <taxon>Euteleostomi</taxon>
        <taxon>Actinopterygii</taxon>
        <taxon>Neopterygii</taxon>
        <taxon>Teleostei</taxon>
        <taxon>Ostariophysi</taxon>
        <taxon>Characiformes</taxon>
        <taxon>Characoidei</taxon>
        <taxon>Pygocentrus</taxon>
    </lineage>
</organism>
<dbReference type="GeneTree" id="ENSGT00940000177213"/>
<accession>A0AAR2JMA6</accession>
<feature type="domain" description="Translin-associated factor X-interacting protein 1 N-terminal" evidence="3">
    <location>
        <begin position="205"/>
        <end position="275"/>
    </location>
</feature>
<reference evidence="4 5" key="1">
    <citation type="submission" date="2020-10" db="EMBL/GenBank/DDBJ databases">
        <title>Pygocentrus nattereri (red-bellied piranha) genome, fPygNat1, primary haplotype.</title>
        <authorList>
            <person name="Myers G."/>
            <person name="Meyer A."/>
            <person name="Karagic N."/>
            <person name="Pippel M."/>
            <person name="Winkler S."/>
            <person name="Tracey A."/>
            <person name="Wood J."/>
            <person name="Formenti G."/>
            <person name="Howe K."/>
            <person name="Fedrigo O."/>
            <person name="Jarvis E.D."/>
        </authorList>
    </citation>
    <scope>NUCLEOTIDE SEQUENCE [LARGE SCALE GENOMIC DNA]</scope>
</reference>
<reference evidence="4" key="2">
    <citation type="submission" date="2025-08" db="UniProtKB">
        <authorList>
            <consortium name="Ensembl"/>
        </authorList>
    </citation>
    <scope>IDENTIFICATION</scope>
</reference>
<sequence length="289" mass="33107">MSVSDGRRLRPLDIRREWKELLLCVERGNKADIHTYSSGHLGPYSFNPRSIHCRRDKPIWEKSKHSASKHSGLSRLPESRAQEDSIEEMVDALYNFTMATTLQEPDVCSSTGSLSSPPSVNPYRMRENLDTTGLFLVKPSSLKPGPHAHTEVDQGRYWFTRSYLAGLTCSDQLLLWKQFDRQVVRKQDLISRNCLRGIEAAQRHQRKLQQELRKVPAFRGPCTERLAVLSEVFSDVCDGSAAFGRVLREIKMEYDLYLNSVVSSQSTFQHTVRTVHFRLNCFSTGHFCI</sequence>
<keyword evidence="1" id="KW-0175">Coiled coil</keyword>
<dbReference type="AlphaFoldDB" id="A0AAR2JMA6"/>
<dbReference type="InterPro" id="IPR032755">
    <property type="entry name" value="TSNAXIP1_N"/>
</dbReference>
<evidence type="ECO:0000313" key="5">
    <source>
        <dbReference type="Proteomes" id="UP001501920"/>
    </source>
</evidence>
<evidence type="ECO:0000259" key="3">
    <source>
        <dbReference type="Pfam" id="PF15739"/>
    </source>
</evidence>
<protein>
    <recommendedName>
        <fullName evidence="3">Translin-associated factor X-interacting protein 1 N-terminal domain-containing protein</fullName>
    </recommendedName>
</protein>
<proteinExistence type="predicted"/>
<dbReference type="PANTHER" id="PTHR34916:SF1">
    <property type="entry name" value="GI:13385330"/>
    <property type="match status" value="1"/>
</dbReference>
<evidence type="ECO:0000256" key="2">
    <source>
        <dbReference type="SAM" id="MobiDB-lite"/>
    </source>
</evidence>
<dbReference type="Pfam" id="PF15739">
    <property type="entry name" value="TSNAXIP1_N"/>
    <property type="match status" value="1"/>
</dbReference>
<dbReference type="PANTHER" id="PTHR34916">
    <property type="entry name" value="GI:13385330"/>
    <property type="match status" value="1"/>
</dbReference>
<evidence type="ECO:0000313" key="4">
    <source>
        <dbReference type="Ensembl" id="ENSPNAP00000053150.1"/>
    </source>
</evidence>
<reference evidence="4" key="3">
    <citation type="submission" date="2025-09" db="UniProtKB">
        <authorList>
            <consortium name="Ensembl"/>
        </authorList>
    </citation>
    <scope>IDENTIFICATION</scope>
</reference>